<protein>
    <recommendedName>
        <fullName evidence="2">GAF domain-containing protein</fullName>
    </recommendedName>
</protein>
<evidence type="ECO:0008006" key="2">
    <source>
        <dbReference type="Google" id="ProtNLM"/>
    </source>
</evidence>
<accession>A0A5Q5BFC7</accession>
<reference evidence="1" key="1">
    <citation type="submission" date="2006-06" db="EMBL/GenBank/DDBJ databases">
        <title>Complete sequence of chromosome of Mycobacterium sp. MCS.</title>
        <authorList>
            <consortium name="US DOE Joint Genome Institute"/>
            <person name="Copeland A."/>
            <person name="Lucas S."/>
            <person name="Lapidus A."/>
            <person name="Barry K."/>
            <person name="Detter J.C."/>
            <person name="Glavina del Rio T."/>
            <person name="Hammon N."/>
            <person name="Israni S."/>
            <person name="Dalin E."/>
            <person name="Tice H."/>
            <person name="Pitluck S."/>
            <person name="Martinez M."/>
            <person name="Schmutz J."/>
            <person name="Larimer F."/>
            <person name="Land M."/>
            <person name="Hauser L."/>
            <person name="Kyrpides N."/>
            <person name="Kim E."/>
            <person name="Miller C.D."/>
            <person name="Hughes J.E."/>
            <person name="Anderson A.J."/>
            <person name="Sims R.C."/>
            <person name="Richardson P."/>
        </authorList>
    </citation>
    <scope>NUCLEOTIDE SEQUENCE [LARGE SCALE GENOMIC DNA]</scope>
    <source>
        <strain evidence="1">MCS</strain>
    </source>
</reference>
<gene>
    <name evidence="1" type="ordered locus">Mmcs_0769</name>
</gene>
<dbReference type="KEGG" id="mmc:Mmcs_0769"/>
<name>A0A5Q5BFC7_MYCSS</name>
<evidence type="ECO:0000313" key="1">
    <source>
        <dbReference type="EMBL" id="ABG06889.1"/>
    </source>
</evidence>
<dbReference type="EMBL" id="CP000384">
    <property type="protein sequence ID" value="ABG06889.1"/>
    <property type="molecule type" value="Genomic_DNA"/>
</dbReference>
<dbReference type="AlphaFoldDB" id="A0A5Q5BFC7"/>
<organism evidence="1">
    <name type="scientific">Mycobacterium sp. (strain MCS)</name>
    <dbReference type="NCBI Taxonomy" id="164756"/>
    <lineage>
        <taxon>Bacteria</taxon>
        <taxon>Bacillati</taxon>
        <taxon>Actinomycetota</taxon>
        <taxon>Actinomycetes</taxon>
        <taxon>Mycobacteriales</taxon>
        <taxon>Mycobacteriaceae</taxon>
        <taxon>Mycobacterium</taxon>
    </lineage>
</organism>
<sequence length="146" mass="16386">MADMVAVYRAPMRSRDDGIDVAQTIARARRLGLCGFGALGVDEDRLARRIARFADAPDGALVWTRDPEGLYWLGRIDGPYRYDNTSAARAVDLVHVRPCRWSPAPFLEPQVPSAVLATYRRGGRNFQQTHDSAVARESLRLWEEIS</sequence>
<proteinExistence type="predicted"/>